<sequence>MSQEMIVNIEGKEIERMKYRNQPVVTLRMIDELHQRPEGTARKAFNRHRNRFIENIDFFEVPYEEWEQIADGHEDAAVRNEISSDEISTVRYTNSRDKGQRNSIKFITESGYLMIVKPFKDDLAWKIQRALVQSYFTAHEERLRAEGMLMPVETQLKPAEPECDIPLEMLASKMTAAMQIAQTLGIEGHRAALSANRAVRKATGYDCIEIMDAKNLFKRPEKQLELPIQNTSNGGTRGESEAAKQLELPILTGEKSGKGIKNEKSESDSPTPMQAVGCFVEDMCIIGSDCEISKEELFYCYTRYCSRNGYTIQDDAKFLEALFQVITDITMRQSKIKGLCLDAARYAELV</sequence>
<dbReference type="SUPFAM" id="SSF46785">
    <property type="entry name" value="Winged helix' DNA-binding domain"/>
    <property type="match status" value="1"/>
</dbReference>
<evidence type="ECO:0000313" key="4">
    <source>
        <dbReference type="Proteomes" id="UP000288096"/>
    </source>
</evidence>
<dbReference type="EMBL" id="BEXT01000001">
    <property type="protein sequence ID" value="GBC63384.1"/>
    <property type="molecule type" value="Genomic_DNA"/>
</dbReference>
<proteinExistence type="predicted"/>
<evidence type="ECO:0000259" key="2">
    <source>
        <dbReference type="Pfam" id="PF10543"/>
    </source>
</evidence>
<reference evidence="4" key="2">
    <citation type="submission" date="2019-01" db="EMBL/GenBank/DDBJ databases">
        <title>Genome sequence of Desulfonema ishimotonii strain Tokyo 01.</title>
        <authorList>
            <person name="Fukui M."/>
        </authorList>
    </citation>
    <scope>NUCLEOTIDE SEQUENCE [LARGE SCALE GENOMIC DNA]</scope>
    <source>
        <strain evidence="4">Tokyo 01</strain>
    </source>
</reference>
<dbReference type="Pfam" id="PF10543">
    <property type="entry name" value="ORF6N"/>
    <property type="match status" value="1"/>
</dbReference>
<comment type="caution">
    <text evidence="3">The sequence shown here is derived from an EMBL/GenBank/DDBJ whole genome shotgun (WGS) entry which is preliminary data.</text>
</comment>
<dbReference type="InterPro" id="IPR018873">
    <property type="entry name" value="KilA-N_DNA-bd_domain"/>
</dbReference>
<protein>
    <recommendedName>
        <fullName evidence="2">KilA-N DNA-binding domain-containing protein</fullName>
    </recommendedName>
</protein>
<accession>A0A401G2E0</accession>
<feature type="region of interest" description="Disordered" evidence="1">
    <location>
        <begin position="226"/>
        <end position="246"/>
    </location>
</feature>
<evidence type="ECO:0000256" key="1">
    <source>
        <dbReference type="SAM" id="MobiDB-lite"/>
    </source>
</evidence>
<name>A0A401G2E0_9BACT</name>
<keyword evidence="4" id="KW-1185">Reference proteome</keyword>
<organism evidence="3 4">
    <name type="scientific">Desulfonema ishimotonii</name>
    <dbReference type="NCBI Taxonomy" id="45657"/>
    <lineage>
        <taxon>Bacteria</taxon>
        <taxon>Pseudomonadati</taxon>
        <taxon>Thermodesulfobacteriota</taxon>
        <taxon>Desulfobacteria</taxon>
        <taxon>Desulfobacterales</taxon>
        <taxon>Desulfococcaceae</taxon>
        <taxon>Desulfonema</taxon>
    </lineage>
</organism>
<reference evidence="4" key="1">
    <citation type="submission" date="2017-11" db="EMBL/GenBank/DDBJ databases">
        <authorList>
            <person name="Watanabe M."/>
            <person name="Kojima H."/>
        </authorList>
    </citation>
    <scope>NUCLEOTIDE SEQUENCE [LARGE SCALE GENOMIC DNA]</scope>
    <source>
        <strain evidence="4">Tokyo 01</strain>
    </source>
</reference>
<dbReference type="InterPro" id="IPR036390">
    <property type="entry name" value="WH_DNA-bd_sf"/>
</dbReference>
<gene>
    <name evidence="3" type="ORF">DENIS_4378</name>
</gene>
<dbReference type="Proteomes" id="UP000288096">
    <property type="component" value="Unassembled WGS sequence"/>
</dbReference>
<dbReference type="RefSeq" id="WP_208022635.1">
    <property type="nucleotide sequence ID" value="NZ_BEXT01000001.1"/>
</dbReference>
<feature type="domain" description="KilA-N DNA-binding" evidence="2">
    <location>
        <begin position="18"/>
        <end position="117"/>
    </location>
</feature>
<dbReference type="AlphaFoldDB" id="A0A401G2E0"/>
<evidence type="ECO:0000313" key="3">
    <source>
        <dbReference type="EMBL" id="GBC63384.1"/>
    </source>
</evidence>